<feature type="compositionally biased region" description="Low complexity" evidence="2">
    <location>
        <begin position="540"/>
        <end position="577"/>
    </location>
</feature>
<feature type="compositionally biased region" description="Acidic residues" evidence="2">
    <location>
        <begin position="480"/>
        <end position="505"/>
    </location>
</feature>
<feature type="region of interest" description="Disordered" evidence="2">
    <location>
        <begin position="468"/>
        <end position="624"/>
    </location>
</feature>
<dbReference type="HOGENOM" id="CLU_015627_0_0_7"/>
<dbReference type="Proteomes" id="UP000007089">
    <property type="component" value="Chromosome"/>
</dbReference>
<feature type="domain" description="HTH HARE-type" evidence="3">
    <location>
        <begin position="1"/>
        <end position="74"/>
    </location>
</feature>
<name>B8JAD2_ANAD2</name>
<dbReference type="InterPro" id="IPR007560">
    <property type="entry name" value="Restrct_endonuc_IV_Mrr"/>
</dbReference>
<feature type="compositionally biased region" description="Basic and acidic residues" evidence="2">
    <location>
        <begin position="95"/>
        <end position="111"/>
    </location>
</feature>
<dbReference type="InterPro" id="IPR011856">
    <property type="entry name" value="tRNA_endonuc-like_dom_sf"/>
</dbReference>
<feature type="region of interest" description="Disordered" evidence="2">
    <location>
        <begin position="394"/>
        <end position="442"/>
    </location>
</feature>
<evidence type="ECO:0000259" key="3">
    <source>
        <dbReference type="PROSITE" id="PS51913"/>
    </source>
</evidence>
<dbReference type="AlphaFoldDB" id="B8JAD2"/>
<evidence type="ECO:0000313" key="4">
    <source>
        <dbReference type="EMBL" id="ACL65651.1"/>
    </source>
</evidence>
<keyword evidence="1" id="KW-0804">Transcription</keyword>
<feature type="compositionally biased region" description="Basic residues" evidence="2">
    <location>
        <begin position="521"/>
        <end position="535"/>
    </location>
</feature>
<dbReference type="EMBL" id="CP001359">
    <property type="protein sequence ID" value="ACL65651.1"/>
    <property type="molecule type" value="Genomic_DNA"/>
</dbReference>
<dbReference type="GO" id="GO:0006355">
    <property type="term" value="P:regulation of DNA-templated transcription"/>
    <property type="evidence" value="ECO:0007669"/>
    <property type="project" value="InterPro"/>
</dbReference>
<dbReference type="PANTHER" id="PTHR30015:SF7">
    <property type="entry name" value="TYPE IV METHYL-DIRECTED RESTRICTION ENZYME ECOKMRR"/>
    <property type="match status" value="1"/>
</dbReference>
<dbReference type="RefSeq" id="WP_012633485.1">
    <property type="nucleotide sequence ID" value="NC_011891.1"/>
</dbReference>
<keyword evidence="5" id="KW-1185">Reference proteome</keyword>
<dbReference type="InterPro" id="IPR007759">
    <property type="entry name" value="Asxl_HARE-HTH"/>
</dbReference>
<dbReference type="PROSITE" id="PS51913">
    <property type="entry name" value="HTH_HARE"/>
    <property type="match status" value="1"/>
</dbReference>
<reference evidence="4" key="1">
    <citation type="submission" date="2009-01" db="EMBL/GenBank/DDBJ databases">
        <title>Complete sequence of Anaeromyxobacter dehalogenans 2CP-1.</title>
        <authorList>
            <consortium name="US DOE Joint Genome Institute"/>
            <person name="Lucas S."/>
            <person name="Copeland A."/>
            <person name="Lapidus A."/>
            <person name="Glavina del Rio T."/>
            <person name="Dalin E."/>
            <person name="Tice H."/>
            <person name="Bruce D."/>
            <person name="Goodwin L."/>
            <person name="Pitluck S."/>
            <person name="Saunders E."/>
            <person name="Brettin T."/>
            <person name="Detter J.C."/>
            <person name="Han C."/>
            <person name="Larimer F."/>
            <person name="Land M."/>
            <person name="Hauser L."/>
            <person name="Kyrpides N."/>
            <person name="Ovchinnikova G."/>
            <person name="Beliaev A.S."/>
            <person name="Richardson P."/>
        </authorList>
    </citation>
    <scope>NUCLEOTIDE SEQUENCE</scope>
    <source>
        <strain evidence="4">2CP-1</strain>
    </source>
</reference>
<evidence type="ECO:0000256" key="1">
    <source>
        <dbReference type="ARBA" id="ARBA00023163"/>
    </source>
</evidence>
<evidence type="ECO:0000256" key="2">
    <source>
        <dbReference type="SAM" id="MobiDB-lite"/>
    </source>
</evidence>
<accession>B8JAD2</accession>
<dbReference type="GO" id="GO:0015666">
    <property type="term" value="F:restriction endodeoxyribonuclease activity"/>
    <property type="evidence" value="ECO:0007669"/>
    <property type="project" value="TreeGrafter"/>
</dbReference>
<dbReference type="Pfam" id="PF05066">
    <property type="entry name" value="HARE-HTH"/>
    <property type="match status" value="1"/>
</dbReference>
<dbReference type="KEGG" id="acp:A2cp1_2313"/>
<proteinExistence type="predicted"/>
<dbReference type="Pfam" id="PF04471">
    <property type="entry name" value="Mrr_cat"/>
    <property type="match status" value="1"/>
</dbReference>
<sequence>MTFTEAAIEVLRREGKPLHFRKIAEIAIRENLLDHVGKIPEETLADQLAAHCRLPHADRRMLPVQPGTFALSEWALDEDPHGLDNLIEPPPENELPYRGRERHPAPSREMARATGRGEAGRGRRREEEDRRARRFPPPAEVAYEILAGAGRALTLAEIALQGAERMLMPDAFVRDTASLSAALAEDNRRREAAGRHPLFQVEGEAVTLIAQPEPGERPAAPAPRPAAAAPGDLRRAALAALRRRLRECEPPTVEHVAIRMLEKLGYREVKVAKRGREHVVCTARKRMGLADLRHAVRIVRTGTEASRRDVTDLRRDLVHYGAQIGVVVTAGDAARDARGEASAAGQLPVILLCGEGFAEALVEAGVGCVPVVVPEVDDAFFQAAAAAAAAEESARLARREERDRREDRGDRDRRREERREPRRDERPRPAAGGIAVEASSPEAPEVAELAGAAAARVVEVPAELAVEELPAALPPGAGPLEDDEEGGEDEGPEGAEGPEGEDEPAEVAANGAAGEPGTGERRRRRRRRRRRGGRGRNREGAGPQPAGAPVEGAAPAAGAAASGEPAWPVAVPESAPQASPPPLPSEPRERAEPPPPAAAPVAEPERERAPEPPPPEPGRGDPEA</sequence>
<protein>
    <recommendedName>
        <fullName evidence="3">HTH HARE-type domain-containing protein</fullName>
    </recommendedName>
</protein>
<dbReference type="GO" id="GO:0009307">
    <property type="term" value="P:DNA restriction-modification system"/>
    <property type="evidence" value="ECO:0007669"/>
    <property type="project" value="InterPro"/>
</dbReference>
<dbReference type="Gene3D" id="3.40.1350.10">
    <property type="match status" value="1"/>
</dbReference>
<feature type="compositionally biased region" description="Low complexity" evidence="2">
    <location>
        <begin position="429"/>
        <end position="442"/>
    </location>
</feature>
<dbReference type="GO" id="GO:0003677">
    <property type="term" value="F:DNA binding"/>
    <property type="evidence" value="ECO:0007669"/>
    <property type="project" value="InterPro"/>
</dbReference>
<organism evidence="4 5">
    <name type="scientific">Anaeromyxobacter dehalogenans (strain ATCC BAA-258 / DSM 21875 / 2CP-1)</name>
    <dbReference type="NCBI Taxonomy" id="455488"/>
    <lineage>
        <taxon>Bacteria</taxon>
        <taxon>Pseudomonadati</taxon>
        <taxon>Myxococcota</taxon>
        <taxon>Myxococcia</taxon>
        <taxon>Myxococcales</taxon>
        <taxon>Cystobacterineae</taxon>
        <taxon>Anaeromyxobacteraceae</taxon>
        <taxon>Anaeromyxobacter</taxon>
    </lineage>
</organism>
<feature type="compositionally biased region" description="Basic and acidic residues" evidence="2">
    <location>
        <begin position="394"/>
        <end position="428"/>
    </location>
</feature>
<feature type="compositionally biased region" description="Basic and acidic residues" evidence="2">
    <location>
        <begin position="118"/>
        <end position="131"/>
    </location>
</feature>
<dbReference type="PANTHER" id="PTHR30015">
    <property type="entry name" value="MRR RESTRICTION SYSTEM PROTEIN"/>
    <property type="match status" value="1"/>
</dbReference>
<feature type="region of interest" description="Disordered" evidence="2">
    <location>
        <begin position="87"/>
        <end position="135"/>
    </location>
</feature>
<evidence type="ECO:0000313" key="5">
    <source>
        <dbReference type="Proteomes" id="UP000007089"/>
    </source>
</evidence>
<dbReference type="InterPro" id="IPR052906">
    <property type="entry name" value="Type_IV_Methyl-Rstrct_Enzyme"/>
</dbReference>
<gene>
    <name evidence="4" type="ordered locus">A2cp1_2313</name>
</gene>